<keyword evidence="3" id="KW-1185">Reference proteome</keyword>
<dbReference type="STRING" id="1236220.SAMN04488112_108156"/>
<dbReference type="InterPro" id="IPR010773">
    <property type="entry name" value="Mycophage_PG1_Gp7"/>
</dbReference>
<keyword evidence="1" id="KW-1133">Transmembrane helix</keyword>
<evidence type="ECO:0000313" key="2">
    <source>
        <dbReference type="EMBL" id="SDC47527.1"/>
    </source>
</evidence>
<feature type="transmembrane region" description="Helical" evidence="1">
    <location>
        <begin position="95"/>
        <end position="112"/>
    </location>
</feature>
<proteinExistence type="predicted"/>
<keyword evidence="1" id="KW-0812">Transmembrane</keyword>
<name>A0A1G6LWQ7_9BACL</name>
<dbReference type="EMBL" id="FMZA01000008">
    <property type="protein sequence ID" value="SDC47527.1"/>
    <property type="molecule type" value="Genomic_DNA"/>
</dbReference>
<protein>
    <recommendedName>
        <fullName evidence="4">Sporulation protein YjcA</fullName>
    </recommendedName>
</protein>
<dbReference type="OrthoDB" id="4722315at2"/>
<dbReference type="Proteomes" id="UP000199387">
    <property type="component" value="Unassembled WGS sequence"/>
</dbReference>
<evidence type="ECO:0000313" key="3">
    <source>
        <dbReference type="Proteomes" id="UP000199387"/>
    </source>
</evidence>
<accession>A0A1G6LWQ7</accession>
<gene>
    <name evidence="2" type="ORF">SAMN04488112_108156</name>
</gene>
<dbReference type="Pfam" id="PF07098">
    <property type="entry name" value="DUF1360"/>
    <property type="match status" value="1"/>
</dbReference>
<evidence type="ECO:0000256" key="1">
    <source>
        <dbReference type="SAM" id="Phobius"/>
    </source>
</evidence>
<feature type="transmembrane region" description="Helical" evidence="1">
    <location>
        <begin position="6"/>
        <end position="25"/>
    </location>
</feature>
<keyword evidence="1" id="KW-0472">Membrane</keyword>
<dbReference type="AlphaFoldDB" id="A0A1G6LWQ7"/>
<evidence type="ECO:0008006" key="4">
    <source>
        <dbReference type="Google" id="ProtNLM"/>
    </source>
</evidence>
<organism evidence="2 3">
    <name type="scientific">Melghirimyces thermohalophilus</name>
    <dbReference type="NCBI Taxonomy" id="1236220"/>
    <lineage>
        <taxon>Bacteria</taxon>
        <taxon>Bacillati</taxon>
        <taxon>Bacillota</taxon>
        <taxon>Bacilli</taxon>
        <taxon>Bacillales</taxon>
        <taxon>Thermoactinomycetaceae</taxon>
        <taxon>Melghirimyces</taxon>
    </lineage>
</organism>
<reference evidence="2 3" key="1">
    <citation type="submission" date="2016-10" db="EMBL/GenBank/DDBJ databases">
        <authorList>
            <person name="de Groot N.N."/>
        </authorList>
    </citation>
    <scope>NUCLEOTIDE SEQUENCE [LARGE SCALE GENOMIC DNA]</scope>
    <source>
        <strain evidence="2 3">DSM 45514</strain>
    </source>
</reference>
<dbReference type="RefSeq" id="WP_091569300.1">
    <property type="nucleotide sequence ID" value="NZ_FMZA01000008.1"/>
</dbReference>
<sequence>MWEITWIHLAVLVLASFRLTHLLVYDEITTFIRNPFLEVRPVTDPSGEQVEKVVIRGTGWRYWIGKVLSCHWCTGVWASLITVSIYLFIPFLFPLLLLLAVAGAAAIVQDLLL</sequence>